<dbReference type="PANTHER" id="PTHR11601:SF34">
    <property type="entry name" value="CYSTEINE DESULFURASE"/>
    <property type="match status" value="1"/>
</dbReference>
<comment type="catalytic activity">
    <reaction evidence="8">
        <text>(sulfur carrier)-H + L-cysteine = (sulfur carrier)-SH + L-alanine</text>
        <dbReference type="Rhea" id="RHEA:43892"/>
        <dbReference type="Rhea" id="RHEA-COMP:14737"/>
        <dbReference type="Rhea" id="RHEA-COMP:14739"/>
        <dbReference type="ChEBI" id="CHEBI:29917"/>
        <dbReference type="ChEBI" id="CHEBI:35235"/>
        <dbReference type="ChEBI" id="CHEBI:57972"/>
        <dbReference type="ChEBI" id="CHEBI:64428"/>
        <dbReference type="EC" id="2.8.1.7"/>
    </reaction>
</comment>
<comment type="cofactor">
    <cofactor evidence="1">
        <name>pyridoxal 5'-phosphate</name>
        <dbReference type="ChEBI" id="CHEBI:597326"/>
    </cofactor>
</comment>
<keyword evidence="7" id="KW-0411">Iron-sulfur</keyword>
<evidence type="ECO:0000256" key="1">
    <source>
        <dbReference type="ARBA" id="ARBA00001933"/>
    </source>
</evidence>
<protein>
    <recommendedName>
        <fullName evidence="9">Aminotransferase class V domain-containing protein</fullName>
    </recommendedName>
</protein>
<evidence type="ECO:0000256" key="7">
    <source>
        <dbReference type="ARBA" id="ARBA00023014"/>
    </source>
</evidence>
<dbReference type="GO" id="GO:0051536">
    <property type="term" value="F:iron-sulfur cluster binding"/>
    <property type="evidence" value="ECO:0007669"/>
    <property type="project" value="UniProtKB-KW"/>
</dbReference>
<evidence type="ECO:0000256" key="8">
    <source>
        <dbReference type="ARBA" id="ARBA00050776"/>
    </source>
</evidence>
<keyword evidence="4" id="KW-0479">Metal-binding</keyword>
<dbReference type="InterPro" id="IPR016454">
    <property type="entry name" value="Cysteine_dSase"/>
</dbReference>
<gene>
    <name evidence="10" type="ORF">A3C05_05025</name>
</gene>
<proteinExistence type="inferred from homology"/>
<dbReference type="Gene3D" id="1.10.260.50">
    <property type="match status" value="1"/>
</dbReference>
<dbReference type="AlphaFoldDB" id="A0A1F5W7W9"/>
<feature type="domain" description="Aminotransferase class V" evidence="9">
    <location>
        <begin position="4"/>
        <end position="401"/>
    </location>
</feature>
<dbReference type="EMBL" id="MFHP01000029">
    <property type="protein sequence ID" value="OGF71755.1"/>
    <property type="molecule type" value="Genomic_DNA"/>
</dbReference>
<organism evidence="10 11">
    <name type="scientific">Candidatus Giovannonibacteria bacterium RIFCSPHIGHO2_02_FULL_45_40</name>
    <dbReference type="NCBI Taxonomy" id="1798337"/>
    <lineage>
        <taxon>Bacteria</taxon>
        <taxon>Candidatus Giovannoniibacteriota</taxon>
    </lineage>
</organism>
<comment type="similarity">
    <text evidence="2">Belongs to the class-V pyridoxal-phosphate-dependent aminotransferase family. NifS/IscS subfamily.</text>
</comment>
<sequence length="417" mass="44920">MKRVYLDHAATTPVDPHVEEAMRPFWGEHFGNAGGLYEEGRRAKEALGQARIKIAKLIGARPDEIIFTSGGTESDNLAVFGVAGAALPGKKSDFFGVLKSDFEDSKASKPHIITAKFEHHAVLHPCQELEKLGFSARGGPAFGWDVTYLEVGEDGIVSPENVKRFLRPETVLVSIMYANNEIGTIQPVAEIGKIIHNHKLETKNDKLVFHTDACQAAGYLDLNVNNLGVDLMTVNGSKIYGPKGVGFLYVRRGVKISPQILGGVQEMGLRAGTEPVALNVGLASAFEIAQGEKEKESARLTVLRDYFIGGLEKKIPKAVLNGHPIKRLPNNINISIPGANGEEMVVRLDANGIACSTGSACTSESSESSHVILALGRSKKLADSSLRLTMGRSTTKGDLDYVLKVFSGIINSYGARN</sequence>
<evidence type="ECO:0000256" key="6">
    <source>
        <dbReference type="ARBA" id="ARBA00023004"/>
    </source>
</evidence>
<reference evidence="10 11" key="1">
    <citation type="journal article" date="2016" name="Nat. Commun.">
        <title>Thousands of microbial genomes shed light on interconnected biogeochemical processes in an aquifer system.</title>
        <authorList>
            <person name="Anantharaman K."/>
            <person name="Brown C.T."/>
            <person name="Hug L.A."/>
            <person name="Sharon I."/>
            <person name="Castelle C.J."/>
            <person name="Probst A.J."/>
            <person name="Thomas B.C."/>
            <person name="Singh A."/>
            <person name="Wilkins M.J."/>
            <person name="Karaoz U."/>
            <person name="Brodie E.L."/>
            <person name="Williams K.H."/>
            <person name="Hubbard S.S."/>
            <person name="Banfield J.F."/>
        </authorList>
    </citation>
    <scope>NUCLEOTIDE SEQUENCE [LARGE SCALE GENOMIC DNA]</scope>
</reference>
<dbReference type="PANTHER" id="PTHR11601">
    <property type="entry name" value="CYSTEINE DESULFURYLASE FAMILY MEMBER"/>
    <property type="match status" value="1"/>
</dbReference>
<dbReference type="InterPro" id="IPR015422">
    <property type="entry name" value="PyrdxlP-dep_Trfase_small"/>
</dbReference>
<evidence type="ECO:0000256" key="3">
    <source>
        <dbReference type="ARBA" id="ARBA00022679"/>
    </source>
</evidence>
<accession>A0A1F5W7W9</accession>
<evidence type="ECO:0000313" key="10">
    <source>
        <dbReference type="EMBL" id="OGF71755.1"/>
    </source>
</evidence>
<keyword evidence="5" id="KW-0663">Pyridoxal phosphate</keyword>
<comment type="caution">
    <text evidence="10">The sequence shown here is derived from an EMBL/GenBank/DDBJ whole genome shotgun (WGS) entry which is preliminary data.</text>
</comment>
<evidence type="ECO:0000256" key="4">
    <source>
        <dbReference type="ARBA" id="ARBA00022723"/>
    </source>
</evidence>
<dbReference type="Gene3D" id="3.90.1150.10">
    <property type="entry name" value="Aspartate Aminotransferase, domain 1"/>
    <property type="match status" value="1"/>
</dbReference>
<evidence type="ECO:0000259" key="9">
    <source>
        <dbReference type="Pfam" id="PF00266"/>
    </source>
</evidence>
<keyword evidence="6" id="KW-0408">Iron</keyword>
<dbReference type="Gene3D" id="3.40.640.10">
    <property type="entry name" value="Type I PLP-dependent aspartate aminotransferase-like (Major domain)"/>
    <property type="match status" value="1"/>
</dbReference>
<dbReference type="PIRSF" id="PIRSF005572">
    <property type="entry name" value="NifS"/>
    <property type="match status" value="1"/>
</dbReference>
<dbReference type="InterPro" id="IPR015424">
    <property type="entry name" value="PyrdxlP-dep_Trfase"/>
</dbReference>
<dbReference type="GO" id="GO:0046872">
    <property type="term" value="F:metal ion binding"/>
    <property type="evidence" value="ECO:0007669"/>
    <property type="project" value="UniProtKB-KW"/>
</dbReference>
<dbReference type="SUPFAM" id="SSF53383">
    <property type="entry name" value="PLP-dependent transferases"/>
    <property type="match status" value="1"/>
</dbReference>
<dbReference type="InterPro" id="IPR000192">
    <property type="entry name" value="Aminotrans_V_dom"/>
</dbReference>
<keyword evidence="3" id="KW-0808">Transferase</keyword>
<evidence type="ECO:0000256" key="5">
    <source>
        <dbReference type="ARBA" id="ARBA00022898"/>
    </source>
</evidence>
<evidence type="ECO:0000256" key="2">
    <source>
        <dbReference type="ARBA" id="ARBA00006490"/>
    </source>
</evidence>
<evidence type="ECO:0000313" key="11">
    <source>
        <dbReference type="Proteomes" id="UP000178743"/>
    </source>
</evidence>
<dbReference type="GO" id="GO:0031071">
    <property type="term" value="F:cysteine desulfurase activity"/>
    <property type="evidence" value="ECO:0007669"/>
    <property type="project" value="UniProtKB-EC"/>
</dbReference>
<name>A0A1F5W7W9_9BACT</name>
<dbReference type="Pfam" id="PF00266">
    <property type="entry name" value="Aminotran_5"/>
    <property type="match status" value="1"/>
</dbReference>
<dbReference type="InterPro" id="IPR015421">
    <property type="entry name" value="PyrdxlP-dep_Trfase_major"/>
</dbReference>
<dbReference type="Proteomes" id="UP000178743">
    <property type="component" value="Unassembled WGS sequence"/>
</dbReference>